<dbReference type="PRINTS" id="PR00449">
    <property type="entry name" value="RASTRNSFRMNG"/>
</dbReference>
<evidence type="ECO:0000256" key="1">
    <source>
        <dbReference type="ARBA" id="ARBA00022741"/>
    </source>
</evidence>
<dbReference type="InterPro" id="IPR001806">
    <property type="entry name" value="Small_GTPase"/>
</dbReference>
<accession>D2VMI9</accession>
<proteinExistence type="predicted"/>
<keyword evidence="5" id="KW-1185">Reference proteome</keyword>
<dbReference type="RefSeq" id="XP_002674816.1">
    <property type="nucleotide sequence ID" value="XM_002674770.1"/>
</dbReference>
<protein>
    <submittedName>
        <fullName evidence="4">Predicted protein</fullName>
    </submittedName>
</protein>
<evidence type="ECO:0000313" key="4">
    <source>
        <dbReference type="EMBL" id="EFC42072.1"/>
    </source>
</evidence>
<name>D2VMI9_NAEGR</name>
<dbReference type="Pfam" id="PF00071">
    <property type="entry name" value="Ras"/>
    <property type="match status" value="1"/>
</dbReference>
<dbReference type="InterPro" id="IPR020849">
    <property type="entry name" value="Small_GTPase_Ras-type"/>
</dbReference>
<dbReference type="PROSITE" id="PS51421">
    <property type="entry name" value="RAS"/>
    <property type="match status" value="1"/>
</dbReference>
<gene>
    <name evidence="4" type="ORF">NAEGRDRAFT_56250</name>
</gene>
<dbReference type="Proteomes" id="UP000006671">
    <property type="component" value="Unassembled WGS sequence"/>
</dbReference>
<dbReference type="GO" id="GO:0016020">
    <property type="term" value="C:membrane"/>
    <property type="evidence" value="ECO:0007669"/>
    <property type="project" value="InterPro"/>
</dbReference>
<feature type="region of interest" description="Disordered" evidence="3">
    <location>
        <begin position="187"/>
        <end position="224"/>
    </location>
</feature>
<dbReference type="Gene3D" id="3.40.50.300">
    <property type="entry name" value="P-loop containing nucleotide triphosphate hydrolases"/>
    <property type="match status" value="1"/>
</dbReference>
<keyword evidence="2" id="KW-0342">GTP-binding</keyword>
<evidence type="ECO:0000256" key="2">
    <source>
        <dbReference type="ARBA" id="ARBA00023134"/>
    </source>
</evidence>
<feature type="compositionally biased region" description="Polar residues" evidence="3">
    <location>
        <begin position="187"/>
        <end position="208"/>
    </location>
</feature>
<dbReference type="OrthoDB" id="28357at2759"/>
<dbReference type="STRING" id="5762.D2VMI9"/>
<dbReference type="EMBL" id="GG738882">
    <property type="protein sequence ID" value="EFC42072.1"/>
    <property type="molecule type" value="Genomic_DNA"/>
</dbReference>
<dbReference type="InParanoid" id="D2VMI9"/>
<dbReference type="SMART" id="SM00173">
    <property type="entry name" value="RAS"/>
    <property type="match status" value="1"/>
</dbReference>
<dbReference type="SMART" id="SM00175">
    <property type="entry name" value="RAB"/>
    <property type="match status" value="1"/>
</dbReference>
<dbReference type="PANTHER" id="PTHR24070">
    <property type="entry name" value="RAS, DI-RAS, AND RHEB FAMILY MEMBERS OF SMALL GTPASE SUPERFAMILY"/>
    <property type="match status" value="1"/>
</dbReference>
<organism evidence="5">
    <name type="scientific">Naegleria gruberi</name>
    <name type="common">Amoeba</name>
    <dbReference type="NCBI Taxonomy" id="5762"/>
    <lineage>
        <taxon>Eukaryota</taxon>
        <taxon>Discoba</taxon>
        <taxon>Heterolobosea</taxon>
        <taxon>Tetramitia</taxon>
        <taxon>Eutetramitia</taxon>
        <taxon>Vahlkampfiidae</taxon>
        <taxon>Naegleria</taxon>
    </lineage>
</organism>
<dbReference type="GeneID" id="8851637"/>
<reference evidence="4 5" key="1">
    <citation type="journal article" date="2010" name="Cell">
        <title>The genome of Naegleria gruberi illuminates early eukaryotic versatility.</title>
        <authorList>
            <person name="Fritz-Laylin L.K."/>
            <person name="Prochnik S.E."/>
            <person name="Ginger M.L."/>
            <person name="Dacks J.B."/>
            <person name="Carpenter M.L."/>
            <person name="Field M.C."/>
            <person name="Kuo A."/>
            <person name="Paredez A."/>
            <person name="Chapman J."/>
            <person name="Pham J."/>
            <person name="Shu S."/>
            <person name="Neupane R."/>
            <person name="Cipriano M."/>
            <person name="Mancuso J."/>
            <person name="Tu H."/>
            <person name="Salamov A."/>
            <person name="Lindquist E."/>
            <person name="Shapiro H."/>
            <person name="Lucas S."/>
            <person name="Grigoriev I.V."/>
            <person name="Cande W.Z."/>
            <person name="Fulton C."/>
            <person name="Rokhsar D.S."/>
            <person name="Dawson S.C."/>
        </authorList>
    </citation>
    <scope>NUCLEOTIDE SEQUENCE [LARGE SCALE GENOMIC DNA]</scope>
    <source>
        <strain evidence="4 5">NEG-M</strain>
    </source>
</reference>
<dbReference type="SUPFAM" id="SSF52540">
    <property type="entry name" value="P-loop containing nucleoside triphosphate hydrolases"/>
    <property type="match status" value="1"/>
</dbReference>
<sequence length="224" mass="25474">MVKPKSVTHIKIAICGNPNTGKKTFGATFHHREIMDKKDENSNRYTISNDCLDIEFLYIQPSAGSSFEDVQPEDIPWYDIDAFILFFSVDEMNSFSQMQVFHKSFDVLQQEEKNTYGLLKPCICIGNKCDIADIVREVPLATAIKFSDSSSAPYFETSAKTGKNVSAVIEDLIKQILRYRKQKELLNTQKNTKQGGTPTGQQKKTSFFRSRRDVEDDDLFNSNA</sequence>
<evidence type="ECO:0000256" key="3">
    <source>
        <dbReference type="SAM" id="MobiDB-lite"/>
    </source>
</evidence>
<dbReference type="GO" id="GO:0003924">
    <property type="term" value="F:GTPase activity"/>
    <property type="evidence" value="ECO:0007669"/>
    <property type="project" value="InterPro"/>
</dbReference>
<keyword evidence="1" id="KW-0547">Nucleotide-binding</keyword>
<dbReference type="VEuPathDB" id="AmoebaDB:NAEGRDRAFT_56250"/>
<dbReference type="GO" id="GO:0005525">
    <property type="term" value="F:GTP binding"/>
    <property type="evidence" value="ECO:0007669"/>
    <property type="project" value="UniProtKB-KW"/>
</dbReference>
<dbReference type="KEGG" id="ngr:NAEGRDRAFT_56250"/>
<dbReference type="OMA" id="KPCICIG"/>
<dbReference type="AlphaFoldDB" id="D2VMI9"/>
<dbReference type="InterPro" id="IPR027417">
    <property type="entry name" value="P-loop_NTPase"/>
</dbReference>
<feature type="compositionally biased region" description="Acidic residues" evidence="3">
    <location>
        <begin position="215"/>
        <end position="224"/>
    </location>
</feature>
<dbReference type="PROSITE" id="PS51419">
    <property type="entry name" value="RAB"/>
    <property type="match status" value="1"/>
</dbReference>
<dbReference type="GO" id="GO:0007165">
    <property type="term" value="P:signal transduction"/>
    <property type="evidence" value="ECO:0007669"/>
    <property type="project" value="InterPro"/>
</dbReference>
<evidence type="ECO:0000313" key="5">
    <source>
        <dbReference type="Proteomes" id="UP000006671"/>
    </source>
</evidence>